<keyword evidence="2" id="KW-1185">Reference proteome</keyword>
<proteinExistence type="predicted"/>
<comment type="caution">
    <text evidence="1">The sequence shown here is derived from an EMBL/GenBank/DDBJ whole genome shotgun (WGS) entry which is preliminary data.</text>
</comment>
<evidence type="ECO:0000313" key="1">
    <source>
        <dbReference type="EMBL" id="MBR7628476.1"/>
    </source>
</evidence>
<dbReference type="PROSITE" id="PS51257">
    <property type="entry name" value="PROKAR_LIPOPROTEIN"/>
    <property type="match status" value="1"/>
</dbReference>
<reference evidence="1 2" key="1">
    <citation type="submission" date="2021-04" db="EMBL/GenBank/DDBJ databases">
        <title>Draft Genome of Aeromonas popoffii ID682, isolated from a natural water source in Idaho.</title>
        <authorList>
            <person name="Testerman T."/>
            <person name="Graf J."/>
        </authorList>
    </citation>
    <scope>NUCLEOTIDE SEQUENCE [LARGE SCALE GENOMIC DNA]</scope>
    <source>
        <strain evidence="1 2">ID682</strain>
    </source>
</reference>
<protein>
    <submittedName>
        <fullName evidence="1">Uncharacterized protein</fullName>
    </submittedName>
</protein>
<sequence>MMCRYVVIGAALWLVGCNDETQSQPQPTDSLASLIAPSTASKLADKPEFERLYRQAAALMDDSNPSDTHDLLKPHERKLPAELEYFYRLGQTRLYGRTSTDVLEGVKGLYELAEQGYPYPLLNYSNNNDRGGKERVPYMIPDASMCELPRYQRACAQYPVAQVKWQAYVNWARETGDPWAYWNQWHLYAQESAFEAEGLAVLKEGVTKGGRLCAAGVAEYYLEQLEKSPTAPEQAQWQQTATDYLAIAREGTLACEPGAELLILDKANKSSESIFFKRVIAQMAPMNAQEQLDFYQACLKLGNNLGLGEAAATFSNSGAGPKHGPMLATATIRAIRNVNALRGEEYNDDDSIAFNIAIDESRLNDQEDGWEDDVEKISLDILKNKKPLIAEVHKRAKIIQEQFPYWGVRNYNNPAIQTINQPFYTLSEMREAGIHFSFDPPKGNKDN</sequence>
<dbReference type="EMBL" id="JAGRZL010000014">
    <property type="protein sequence ID" value="MBR7628476.1"/>
    <property type="molecule type" value="Genomic_DNA"/>
</dbReference>
<name>A0ABS5GMW1_9GAMM</name>
<accession>A0ABS5GMW1</accession>
<dbReference type="RefSeq" id="WP_212512955.1">
    <property type="nucleotide sequence ID" value="NZ_CAWQDX010000035.1"/>
</dbReference>
<organism evidence="1 2">
    <name type="scientific">Aeromonas popoffii</name>
    <dbReference type="NCBI Taxonomy" id="70856"/>
    <lineage>
        <taxon>Bacteria</taxon>
        <taxon>Pseudomonadati</taxon>
        <taxon>Pseudomonadota</taxon>
        <taxon>Gammaproteobacteria</taxon>
        <taxon>Aeromonadales</taxon>
        <taxon>Aeromonadaceae</taxon>
        <taxon>Aeromonas</taxon>
    </lineage>
</organism>
<dbReference type="Proteomes" id="UP000675653">
    <property type="component" value="Unassembled WGS sequence"/>
</dbReference>
<evidence type="ECO:0000313" key="2">
    <source>
        <dbReference type="Proteomes" id="UP000675653"/>
    </source>
</evidence>
<gene>
    <name evidence="1" type="ORF">KAT72_05375</name>
</gene>